<feature type="region of interest" description="Disordered" evidence="1">
    <location>
        <begin position="110"/>
        <end position="135"/>
    </location>
</feature>
<keyword evidence="3" id="KW-1185">Reference proteome</keyword>
<organism evidence="2 3">
    <name type="scientific">Pomacea canaliculata</name>
    <name type="common">Golden apple snail</name>
    <dbReference type="NCBI Taxonomy" id="400727"/>
    <lineage>
        <taxon>Eukaryota</taxon>
        <taxon>Metazoa</taxon>
        <taxon>Spiralia</taxon>
        <taxon>Lophotrochozoa</taxon>
        <taxon>Mollusca</taxon>
        <taxon>Gastropoda</taxon>
        <taxon>Caenogastropoda</taxon>
        <taxon>Architaenioglossa</taxon>
        <taxon>Ampullarioidea</taxon>
        <taxon>Ampullariidae</taxon>
        <taxon>Pomacea</taxon>
    </lineage>
</organism>
<evidence type="ECO:0008006" key="4">
    <source>
        <dbReference type="Google" id="ProtNLM"/>
    </source>
</evidence>
<evidence type="ECO:0000256" key="1">
    <source>
        <dbReference type="SAM" id="MobiDB-lite"/>
    </source>
</evidence>
<evidence type="ECO:0000313" key="2">
    <source>
        <dbReference type="EMBL" id="PVD33217.1"/>
    </source>
</evidence>
<gene>
    <name evidence="2" type="ORF">C0Q70_04468</name>
</gene>
<name>A0A2T7PIJ4_POMCA</name>
<evidence type="ECO:0000313" key="3">
    <source>
        <dbReference type="Proteomes" id="UP000245119"/>
    </source>
</evidence>
<dbReference type="Proteomes" id="UP000245119">
    <property type="component" value="Linkage Group LG3"/>
</dbReference>
<accession>A0A2T7PIJ4</accession>
<dbReference type="OrthoDB" id="10068766at2759"/>
<dbReference type="AlphaFoldDB" id="A0A2T7PIJ4"/>
<proteinExistence type="predicted"/>
<reference evidence="2 3" key="1">
    <citation type="submission" date="2018-04" db="EMBL/GenBank/DDBJ databases">
        <title>The genome of golden apple snail Pomacea canaliculata provides insight into stress tolerance and invasive adaptation.</title>
        <authorList>
            <person name="Liu C."/>
            <person name="Liu B."/>
            <person name="Ren Y."/>
            <person name="Zhang Y."/>
            <person name="Wang H."/>
            <person name="Li S."/>
            <person name="Jiang F."/>
            <person name="Yin L."/>
            <person name="Zhang G."/>
            <person name="Qian W."/>
            <person name="Fan W."/>
        </authorList>
    </citation>
    <scope>NUCLEOTIDE SEQUENCE [LARGE SCALE GENOMIC DNA]</scope>
    <source>
        <strain evidence="2">SZHN2017</strain>
        <tissue evidence="2">Muscle</tissue>
    </source>
</reference>
<protein>
    <recommendedName>
        <fullName evidence="4">PKD/REJ-like domain-containing protein</fullName>
    </recommendedName>
</protein>
<comment type="caution">
    <text evidence="2">The sequence shown here is derived from an EMBL/GenBank/DDBJ whole genome shotgun (WGS) entry which is preliminary data.</text>
</comment>
<feature type="compositionally biased region" description="Polar residues" evidence="1">
    <location>
        <begin position="116"/>
        <end position="135"/>
    </location>
</feature>
<dbReference type="EMBL" id="PZQS01000003">
    <property type="protein sequence ID" value="PVD33217.1"/>
    <property type="molecule type" value="Genomic_DNA"/>
</dbReference>
<sequence>MSPTRGCDNGQLTVCHQDANNKTTPQHTTSPPSDEALTLFVAIVAKLITNGNIQDDDRDHPLSEVTQFNILITLQSLLSSHSLIPSLLFPLRIYTSCQSLLSPLHLPPPQAPHLSVSNTSADKPEKSSTVSLSTQQRSLVDVNKHAQHHIHSIQDNDTLCQHEQHGSQQQLWVCVLGDTGRPANSGVDVCGVCNGTNSTCQDCEHVPNGGKVPDACGVCGGQGTKCLAVTSVSPGVVPSGLQKVVVVAGAGFNASLDTCVAEGRDTGGNQTVFSRSSTPPDVHQTDLDPAVHPCCSVTSLPVADSYTIKCRLTGGSYANSTAVVIVYNSSVATVSGVSKTNFTISPSSQEVIEFQGSGFMSNSTFCKLTDTSGGVKYVVATVLNGSSATCSVSHPEVSERYTVQVTFNQVDPVGPSFTLTAWAPAPSVLANISDNGDKVQVFFSPAVDLQQGSACGDILSSVGSLGAGAVCSRSSPASSSTSPTARSSQVVHTILVLKDDTIRAYGQRFARTAAGNVTVTSPSNPVTPRAVLTGPDVVSSCTKSFSVDGRRSTGLGGRPGNYSWLVDPASGLSLDGSTSSVLTVSNMSAGQQYNVTLTLCNFLGQCHTASHTVSQTASNAPDVVIETFADVTKVKPSDRLTLVAKATLYPNCADDQVVFRWSFNTTFQLNADYITRPVYTIDPYLLPANGPVSLFSPVVPATIVASVSASLATNDSIFNTASVRITTVLSNPGRPDTGYGQETGYRTER</sequence>